<comment type="caution">
    <text evidence="3">The sequence shown here is derived from an EMBL/GenBank/DDBJ whole genome shotgun (WGS) entry which is preliminary data.</text>
</comment>
<dbReference type="SMART" id="SM00382">
    <property type="entry name" value="AAA"/>
    <property type="match status" value="1"/>
</dbReference>
<dbReference type="SUPFAM" id="SSF52540">
    <property type="entry name" value="P-loop containing nucleoside triphosphate hydrolases"/>
    <property type="match status" value="1"/>
</dbReference>
<dbReference type="InterPro" id="IPR003593">
    <property type="entry name" value="AAA+_ATPase"/>
</dbReference>
<protein>
    <submittedName>
        <fullName evidence="3">ATP-binding protein</fullName>
    </submittedName>
</protein>
<dbReference type="EMBL" id="JBHTCS010000026">
    <property type="protein sequence ID" value="MFC7450515.1"/>
    <property type="molecule type" value="Genomic_DNA"/>
</dbReference>
<keyword evidence="3" id="KW-0547">Nucleotide-binding</keyword>
<evidence type="ECO:0000256" key="1">
    <source>
        <dbReference type="SAM" id="MobiDB-lite"/>
    </source>
</evidence>
<dbReference type="Gene3D" id="3.40.50.300">
    <property type="entry name" value="P-loop containing nucleotide triphosphate hydrolases"/>
    <property type="match status" value="1"/>
</dbReference>
<gene>
    <name evidence="3" type="ORF">ACFQS9_21695</name>
</gene>
<dbReference type="RefSeq" id="WP_378408525.1">
    <property type="nucleotide sequence ID" value="NZ_JBHTCS010000026.1"/>
</dbReference>
<dbReference type="Pfam" id="PF13479">
    <property type="entry name" value="AAA_24"/>
    <property type="match status" value="1"/>
</dbReference>
<organism evidence="3 4">
    <name type="scientific">Rhodococcus daqingensis</name>
    <dbReference type="NCBI Taxonomy" id="2479363"/>
    <lineage>
        <taxon>Bacteria</taxon>
        <taxon>Bacillati</taxon>
        <taxon>Actinomycetota</taxon>
        <taxon>Actinomycetes</taxon>
        <taxon>Mycobacteriales</taxon>
        <taxon>Nocardiaceae</taxon>
        <taxon>Rhodococcus</taxon>
    </lineage>
</organism>
<name>A0ABW2S376_9NOCA</name>
<keyword evidence="3" id="KW-0067">ATP-binding</keyword>
<feature type="region of interest" description="Disordered" evidence="1">
    <location>
        <begin position="293"/>
        <end position="314"/>
    </location>
</feature>
<dbReference type="Proteomes" id="UP001596484">
    <property type="component" value="Unassembled WGS sequence"/>
</dbReference>
<dbReference type="GO" id="GO:0005524">
    <property type="term" value="F:ATP binding"/>
    <property type="evidence" value="ECO:0007669"/>
    <property type="project" value="UniProtKB-KW"/>
</dbReference>
<reference evidence="4" key="1">
    <citation type="journal article" date="2019" name="Int. J. Syst. Evol. Microbiol.">
        <title>The Global Catalogue of Microorganisms (GCM) 10K type strain sequencing project: providing services to taxonomists for standard genome sequencing and annotation.</title>
        <authorList>
            <consortium name="The Broad Institute Genomics Platform"/>
            <consortium name="The Broad Institute Genome Sequencing Center for Infectious Disease"/>
            <person name="Wu L."/>
            <person name="Ma J."/>
        </authorList>
    </citation>
    <scope>NUCLEOTIDE SEQUENCE [LARGE SCALE GENOMIC DNA]</scope>
    <source>
        <strain evidence="4">ICMP 19430</strain>
    </source>
</reference>
<evidence type="ECO:0000313" key="3">
    <source>
        <dbReference type="EMBL" id="MFC7450515.1"/>
    </source>
</evidence>
<feature type="domain" description="AAA+ ATPase" evidence="2">
    <location>
        <begin position="12"/>
        <end position="192"/>
    </location>
</feature>
<evidence type="ECO:0000259" key="2">
    <source>
        <dbReference type="SMART" id="SM00382"/>
    </source>
</evidence>
<dbReference type="InterPro" id="IPR027417">
    <property type="entry name" value="P-loop_NTPase"/>
</dbReference>
<keyword evidence="4" id="KW-1185">Reference proteome</keyword>
<sequence>MIAFEPATKDEAKARIALCGPAGSGKTYTGLALAFSLGKRVVVVDTERGSASKYVGVNGWQFDRHNAVRYSPASLVEILGSAAGQSYDVLLLDSWSHYWEGVDGMLEQVDQRAKSGNSFSGWKEARPDERRMIDALLAFPGHVIVTMRSKVEYVVEEDDRGKKVPRKVGLKPIQRDGVEFEFDIVGDLDLDNTLTVSKTRMPALARAVIHEPGVALAEQVREWLEDGVERPTVAEYRDRVLADDHTAASMLALHRELEGQLMLGAPTTNAEGEPTTLRDLVMVRGLALRDAEKAAAAAGDQPSTAGTPTDGGAA</sequence>
<accession>A0ABW2S376</accession>
<proteinExistence type="predicted"/>
<evidence type="ECO:0000313" key="4">
    <source>
        <dbReference type="Proteomes" id="UP001596484"/>
    </source>
</evidence>